<organism evidence="2 3">
    <name type="scientific">Tetranychus urticae</name>
    <name type="common">Two-spotted spider mite</name>
    <dbReference type="NCBI Taxonomy" id="32264"/>
    <lineage>
        <taxon>Eukaryota</taxon>
        <taxon>Metazoa</taxon>
        <taxon>Ecdysozoa</taxon>
        <taxon>Arthropoda</taxon>
        <taxon>Chelicerata</taxon>
        <taxon>Arachnida</taxon>
        <taxon>Acari</taxon>
        <taxon>Acariformes</taxon>
        <taxon>Trombidiformes</taxon>
        <taxon>Prostigmata</taxon>
        <taxon>Eleutherengona</taxon>
        <taxon>Raphignathae</taxon>
        <taxon>Tetranychoidea</taxon>
        <taxon>Tetranychidae</taxon>
        <taxon>Tetranychus</taxon>
    </lineage>
</organism>
<evidence type="ECO:0000313" key="3">
    <source>
        <dbReference type="Proteomes" id="UP000015104"/>
    </source>
</evidence>
<evidence type="ECO:0000259" key="1">
    <source>
        <dbReference type="SMART" id="SM00198"/>
    </source>
</evidence>
<dbReference type="Proteomes" id="UP000015104">
    <property type="component" value="Unassembled WGS sequence"/>
</dbReference>
<dbReference type="SUPFAM" id="SSF55797">
    <property type="entry name" value="PR-1-like"/>
    <property type="match status" value="1"/>
</dbReference>
<dbReference type="AlphaFoldDB" id="T1JYW8"/>
<dbReference type="EMBL" id="CAEY01001109">
    <property type="status" value="NOT_ANNOTATED_CDS"/>
    <property type="molecule type" value="Genomic_DNA"/>
</dbReference>
<dbReference type="eggNOG" id="KOG3017">
    <property type="taxonomic scope" value="Eukaryota"/>
</dbReference>
<evidence type="ECO:0000313" key="2">
    <source>
        <dbReference type="EnsemblMetazoa" id="tetur03g01840.1"/>
    </source>
</evidence>
<accession>T1JYW8</accession>
<reference evidence="3" key="1">
    <citation type="submission" date="2011-08" db="EMBL/GenBank/DDBJ databases">
        <authorList>
            <person name="Rombauts S."/>
        </authorList>
    </citation>
    <scope>NUCLEOTIDE SEQUENCE</scope>
    <source>
        <strain evidence="3">London</strain>
    </source>
</reference>
<dbReference type="HOGENOM" id="CLU_035730_9_3_1"/>
<dbReference type="InterPro" id="IPR035940">
    <property type="entry name" value="CAP_sf"/>
</dbReference>
<dbReference type="PANTHER" id="PTHR10334">
    <property type="entry name" value="CYSTEINE-RICH SECRETORY PROTEIN-RELATED"/>
    <property type="match status" value="1"/>
</dbReference>
<keyword evidence="3" id="KW-1185">Reference proteome</keyword>
<dbReference type="FunFam" id="3.40.33.10:FF:000010">
    <property type="entry name" value="Predicted protein"/>
    <property type="match status" value="1"/>
</dbReference>
<dbReference type="InterPro" id="IPR034113">
    <property type="entry name" value="SCP_GAPR1-like"/>
</dbReference>
<dbReference type="Pfam" id="PF00188">
    <property type="entry name" value="CAP"/>
    <property type="match status" value="1"/>
</dbReference>
<dbReference type="EnsemblMetazoa" id="tetur03g01840.1">
    <property type="protein sequence ID" value="tetur03g01840.1"/>
    <property type="gene ID" value="tetur03g01840"/>
</dbReference>
<reference evidence="2" key="2">
    <citation type="submission" date="2015-06" db="UniProtKB">
        <authorList>
            <consortium name="EnsemblMetazoa"/>
        </authorList>
    </citation>
    <scope>IDENTIFICATION</scope>
</reference>
<dbReference type="PRINTS" id="PR00837">
    <property type="entry name" value="V5TPXLIKE"/>
</dbReference>
<dbReference type="Gene3D" id="3.40.33.10">
    <property type="entry name" value="CAP"/>
    <property type="match status" value="1"/>
</dbReference>
<dbReference type="InterPro" id="IPR014044">
    <property type="entry name" value="CAP_dom"/>
</dbReference>
<dbReference type="InterPro" id="IPR001283">
    <property type="entry name" value="CRISP-related"/>
</dbReference>
<dbReference type="CDD" id="cd05382">
    <property type="entry name" value="CAP_GAPR1-like"/>
    <property type="match status" value="1"/>
</dbReference>
<name>T1JYW8_TETUR</name>
<dbReference type="SMART" id="SM00198">
    <property type="entry name" value="SCP"/>
    <property type="match status" value="1"/>
</dbReference>
<protein>
    <recommendedName>
        <fullName evidence="1">SCP domain-containing protein</fullName>
    </recommendedName>
</protein>
<proteinExistence type="predicted"/>
<feature type="domain" description="SCP" evidence="1">
    <location>
        <begin position="22"/>
        <end position="159"/>
    </location>
</feature>
<sequence length="206" mass="24229">MMYKIVHENDPSQSDVSFKENKFVLDSLHWHNILRIKHRAPPLSLSIGLCELAQDWANKLAHWDVFYHRNYKSIGENLILKCSSLHDIEVNGEQVTKYWYAEIDYYRFDLPPHLLHTRANQFTQMIWKGSRKFGIGKARSRSGKLIIVANYEPPGNIKDDFHINVLSPFEDFELDFIADNLIPKQRGKLNRVIGKQLRARRKAIWN</sequence>